<evidence type="ECO:0000313" key="1">
    <source>
        <dbReference type="EMBL" id="KAJ5728187.1"/>
    </source>
</evidence>
<dbReference type="EMBL" id="JAQJAN010000005">
    <property type="protein sequence ID" value="KAJ5728187.1"/>
    <property type="molecule type" value="Genomic_DNA"/>
</dbReference>
<keyword evidence="2" id="KW-1185">Reference proteome</keyword>
<dbReference type="Pfam" id="PF13704">
    <property type="entry name" value="Glyco_tranf_2_4"/>
    <property type="match status" value="1"/>
</dbReference>
<protein>
    <submittedName>
        <fullName evidence="1">Uncharacterized protein</fullName>
    </submittedName>
</protein>
<name>A0AAD6MXD1_9EURO</name>
<evidence type="ECO:0000313" key="2">
    <source>
        <dbReference type="Proteomes" id="UP001215712"/>
    </source>
</evidence>
<accession>A0AAD6MXD1</accession>
<dbReference type="Proteomes" id="UP001215712">
    <property type="component" value="Unassembled WGS sequence"/>
</dbReference>
<gene>
    <name evidence="1" type="ORF">N7493_004517</name>
</gene>
<reference evidence="1" key="2">
    <citation type="submission" date="2023-01" db="EMBL/GenBank/DDBJ databases">
        <authorList>
            <person name="Petersen C."/>
        </authorList>
    </citation>
    <scope>NUCLEOTIDE SEQUENCE</scope>
    <source>
        <strain evidence="1">IBT 17514</strain>
    </source>
</reference>
<dbReference type="AlphaFoldDB" id="A0AAD6MXD1"/>
<proteinExistence type="predicted"/>
<comment type="caution">
    <text evidence="1">The sequence shown here is derived from an EMBL/GenBank/DDBJ whole genome shotgun (WGS) entry which is preliminary data.</text>
</comment>
<reference evidence="1" key="1">
    <citation type="journal article" date="2023" name="IMA Fungus">
        <title>Comparative genomic study of the Penicillium genus elucidates a diverse pangenome and 15 lateral gene transfer events.</title>
        <authorList>
            <person name="Petersen C."/>
            <person name="Sorensen T."/>
            <person name="Nielsen M.R."/>
            <person name="Sondergaard T.E."/>
            <person name="Sorensen J.L."/>
            <person name="Fitzpatrick D.A."/>
            <person name="Frisvad J.C."/>
            <person name="Nielsen K.L."/>
        </authorList>
    </citation>
    <scope>NUCLEOTIDE SEQUENCE</scope>
    <source>
        <strain evidence="1">IBT 17514</strain>
    </source>
</reference>
<sequence length="349" mass="40016">MGNRFDTFLKVLALTVISGCLLSGSNFWDSSRQNESHNLAPGHGMETIQNNASIAIATTVLNPGVTLPDWLDYHLRWVQHVVIYMDDPHERPLFERLCGDRPVTLLEGSQVDPSMTPESRLIRRQMANMKHAIAYLLKHEYTWLLHMDLDELLNGPLVESRAWATDRQIGLVTFTNHEALPVDFETSEPFKDCIHFWVNGVDRNANFAAYGNGKSAVRLGPYVEPRGPHSFSGYAGRAFTPSGDEAIILHYPYPSYNSWFRKFDFYGRFPDNWFGDRHAPKIIEFMLQSRDVIQTAHKTNDWASARAFFNRRVLDPKSREEAISQGKIRQYTPFANSWRTDGRLLQTPI</sequence>
<organism evidence="1 2">
    <name type="scientific">Penicillium malachiteum</name>
    <dbReference type="NCBI Taxonomy" id="1324776"/>
    <lineage>
        <taxon>Eukaryota</taxon>
        <taxon>Fungi</taxon>
        <taxon>Dikarya</taxon>
        <taxon>Ascomycota</taxon>
        <taxon>Pezizomycotina</taxon>
        <taxon>Eurotiomycetes</taxon>
        <taxon>Eurotiomycetidae</taxon>
        <taxon>Eurotiales</taxon>
        <taxon>Aspergillaceae</taxon>
        <taxon>Penicillium</taxon>
    </lineage>
</organism>